<dbReference type="PANTHER" id="PTHR32411">
    <property type="entry name" value="CYSTEINE-RICH REPEAT SECRETORY PROTEIN 38-RELATED"/>
    <property type="match status" value="1"/>
</dbReference>
<feature type="domain" description="Gnk2-homologous" evidence="7">
    <location>
        <begin position="140"/>
        <end position="239"/>
    </location>
</feature>
<dbReference type="CDD" id="cd23509">
    <property type="entry name" value="Gnk2-like"/>
    <property type="match status" value="2"/>
</dbReference>
<feature type="domain" description="Gnk2-homologous" evidence="7">
    <location>
        <begin position="31"/>
        <end position="133"/>
    </location>
</feature>
<name>A0A2P5BT34_TREOI</name>
<protein>
    <submittedName>
        <fullName evidence="8">Gnk2-like domain containing protein</fullName>
    </submittedName>
</protein>
<dbReference type="OrthoDB" id="696781at2759"/>
<evidence type="ECO:0000256" key="6">
    <source>
        <dbReference type="SAM" id="SignalP"/>
    </source>
</evidence>
<dbReference type="Gene3D" id="3.30.430.20">
    <property type="entry name" value="Gnk2 domain, C-X8-C-X2-C motif"/>
    <property type="match status" value="2"/>
</dbReference>
<feature type="chain" id="PRO_5015103510" evidence="6">
    <location>
        <begin position="31"/>
        <end position="239"/>
    </location>
</feature>
<dbReference type="Pfam" id="PF01657">
    <property type="entry name" value="Stress-antifung"/>
    <property type="match status" value="2"/>
</dbReference>
<evidence type="ECO:0000313" key="9">
    <source>
        <dbReference type="Proteomes" id="UP000237000"/>
    </source>
</evidence>
<dbReference type="PANTHER" id="PTHR32411:SF43">
    <property type="entry name" value="CYSTEINE-RICH REPEAT SECRETORY PROTEIN 38"/>
    <property type="match status" value="1"/>
</dbReference>
<keyword evidence="3 6" id="KW-0732">Signal</keyword>
<organism evidence="8 9">
    <name type="scientific">Trema orientale</name>
    <name type="common">Charcoal tree</name>
    <name type="synonym">Celtis orientalis</name>
    <dbReference type="NCBI Taxonomy" id="63057"/>
    <lineage>
        <taxon>Eukaryota</taxon>
        <taxon>Viridiplantae</taxon>
        <taxon>Streptophyta</taxon>
        <taxon>Embryophyta</taxon>
        <taxon>Tracheophyta</taxon>
        <taxon>Spermatophyta</taxon>
        <taxon>Magnoliopsida</taxon>
        <taxon>eudicotyledons</taxon>
        <taxon>Gunneridae</taxon>
        <taxon>Pentapetalae</taxon>
        <taxon>rosids</taxon>
        <taxon>fabids</taxon>
        <taxon>Rosales</taxon>
        <taxon>Cannabaceae</taxon>
        <taxon>Trema</taxon>
    </lineage>
</organism>
<gene>
    <name evidence="8" type="ORF">TorRG33x02_310100</name>
</gene>
<evidence type="ECO:0000256" key="2">
    <source>
        <dbReference type="ARBA" id="ARBA00022525"/>
    </source>
</evidence>
<keyword evidence="9" id="KW-1185">Reference proteome</keyword>
<dbReference type="Proteomes" id="UP000237000">
    <property type="component" value="Unassembled WGS sequence"/>
</dbReference>
<dbReference type="InParanoid" id="A0A2P5BT34"/>
<dbReference type="PROSITE" id="PS51473">
    <property type="entry name" value="GNK2"/>
    <property type="match status" value="2"/>
</dbReference>
<evidence type="ECO:0000256" key="1">
    <source>
        <dbReference type="ARBA" id="ARBA00004613"/>
    </source>
</evidence>
<accession>A0A2P5BT34</accession>
<evidence type="ECO:0000259" key="7">
    <source>
        <dbReference type="PROSITE" id="PS51473"/>
    </source>
</evidence>
<keyword evidence="4" id="KW-0677">Repeat</keyword>
<dbReference type="AlphaFoldDB" id="A0A2P5BT34"/>
<comment type="subcellular location">
    <subcellularLocation>
        <location evidence="1">Secreted</location>
    </subcellularLocation>
</comment>
<comment type="similarity">
    <text evidence="5">Belongs to the cysteine-rich repeat secretory protein family.</text>
</comment>
<dbReference type="InterPro" id="IPR002902">
    <property type="entry name" value="GNK2"/>
</dbReference>
<evidence type="ECO:0000256" key="4">
    <source>
        <dbReference type="ARBA" id="ARBA00022737"/>
    </source>
</evidence>
<dbReference type="InterPro" id="IPR038408">
    <property type="entry name" value="GNK2_sf"/>
</dbReference>
<evidence type="ECO:0000256" key="5">
    <source>
        <dbReference type="ARBA" id="ARBA00038515"/>
    </source>
</evidence>
<dbReference type="EMBL" id="JXTC01000466">
    <property type="protein sequence ID" value="PON51951.1"/>
    <property type="molecule type" value="Genomic_DNA"/>
</dbReference>
<dbReference type="InterPro" id="IPR050581">
    <property type="entry name" value="CRR_secretory_protein"/>
</dbReference>
<proteinExistence type="inferred from homology"/>
<comment type="caution">
    <text evidence="8">The sequence shown here is derived from an EMBL/GenBank/DDBJ whole genome shotgun (WGS) entry which is preliminary data.</text>
</comment>
<keyword evidence="2" id="KW-0964">Secreted</keyword>
<evidence type="ECO:0000313" key="8">
    <source>
        <dbReference type="EMBL" id="PON51951.1"/>
    </source>
</evidence>
<sequence length="239" mass="26182">MSLLNSNTNTITTFLCFLTFTFLLPAYSEAGSLGSYCSTDGNFTSNDSFDKNSKELLGYFNYKLARNDFVLGSKGHGPDQARGYAHCYYGVSAKDCQTCNHKTANEILEKCPYSKEAIMIYENCVLKYSNMSFFGKVDNYQISLVFAGSENASSPAEFDGKKMQLLSTISDQVSWKPRLASTGESIDGSPELYGLAQCTKDLSSLDCKKCLDGAYSEIQACCSGKLGAMGSFRGLQHEI</sequence>
<dbReference type="STRING" id="63057.A0A2P5BT34"/>
<dbReference type="GO" id="GO:0005576">
    <property type="term" value="C:extracellular region"/>
    <property type="evidence" value="ECO:0007669"/>
    <property type="project" value="UniProtKB-SubCell"/>
</dbReference>
<evidence type="ECO:0000256" key="3">
    <source>
        <dbReference type="ARBA" id="ARBA00022729"/>
    </source>
</evidence>
<reference evidence="9" key="1">
    <citation type="submission" date="2016-06" db="EMBL/GenBank/DDBJ databases">
        <title>Parallel loss of symbiosis genes in relatives of nitrogen-fixing non-legume Parasponia.</title>
        <authorList>
            <person name="Van Velzen R."/>
            <person name="Holmer R."/>
            <person name="Bu F."/>
            <person name="Rutten L."/>
            <person name="Van Zeijl A."/>
            <person name="Liu W."/>
            <person name="Santuari L."/>
            <person name="Cao Q."/>
            <person name="Sharma T."/>
            <person name="Shen D."/>
            <person name="Roswanjaya Y."/>
            <person name="Wardhani T."/>
            <person name="Kalhor M.S."/>
            <person name="Jansen J."/>
            <person name="Van den Hoogen J."/>
            <person name="Gungor B."/>
            <person name="Hartog M."/>
            <person name="Hontelez J."/>
            <person name="Verver J."/>
            <person name="Yang W.-C."/>
            <person name="Schijlen E."/>
            <person name="Repin R."/>
            <person name="Schilthuizen M."/>
            <person name="Schranz E."/>
            <person name="Heidstra R."/>
            <person name="Miyata K."/>
            <person name="Fedorova E."/>
            <person name="Kohlen W."/>
            <person name="Bisseling T."/>
            <person name="Smit S."/>
            <person name="Geurts R."/>
        </authorList>
    </citation>
    <scope>NUCLEOTIDE SEQUENCE [LARGE SCALE GENOMIC DNA]</scope>
    <source>
        <strain evidence="9">cv. RG33-2</strain>
    </source>
</reference>
<feature type="signal peptide" evidence="6">
    <location>
        <begin position="1"/>
        <end position="30"/>
    </location>
</feature>